<dbReference type="PANTHER" id="PTHR10476">
    <property type="entry name" value="CHARGED MULTIVESICULAR BODY PROTEIN"/>
    <property type="match status" value="1"/>
</dbReference>
<dbReference type="InterPro" id="IPR005024">
    <property type="entry name" value="Snf7_fam"/>
</dbReference>
<reference evidence="3" key="2">
    <citation type="submission" date="2015-06" db="UniProtKB">
        <authorList>
            <consortium name="EnsemblMetazoa"/>
        </authorList>
    </citation>
    <scope>IDENTIFICATION</scope>
</reference>
<dbReference type="Proteomes" id="UP000015104">
    <property type="component" value="Unassembled WGS sequence"/>
</dbReference>
<dbReference type="AlphaFoldDB" id="T1K598"/>
<evidence type="ECO:0000256" key="2">
    <source>
        <dbReference type="SAM" id="MobiDB-lite"/>
    </source>
</evidence>
<feature type="region of interest" description="Disordered" evidence="2">
    <location>
        <begin position="1"/>
        <end position="36"/>
    </location>
</feature>
<feature type="region of interest" description="Disordered" evidence="2">
    <location>
        <begin position="189"/>
        <end position="213"/>
    </location>
</feature>
<dbReference type="HOGENOM" id="CLU_069208_1_2_1"/>
<dbReference type="OrthoDB" id="5594417at2759"/>
<dbReference type="STRING" id="32264.T1K598"/>
<dbReference type="Pfam" id="PF03357">
    <property type="entry name" value="Snf7"/>
    <property type="match status" value="1"/>
</dbReference>
<proteinExistence type="inferred from homology"/>
<evidence type="ECO:0000256" key="1">
    <source>
        <dbReference type="ARBA" id="ARBA00006190"/>
    </source>
</evidence>
<gene>
    <name evidence="3" type="primary">107360700</name>
</gene>
<dbReference type="KEGG" id="tut:107360700"/>
<dbReference type="eggNOG" id="KOG3231">
    <property type="taxonomic scope" value="Eukaryota"/>
</dbReference>
<comment type="similarity">
    <text evidence="1">Belongs to the SNF7 family.</text>
</comment>
<dbReference type="EnsemblMetazoa" id="tetur05g05510.1">
    <property type="protein sequence ID" value="tetur05g05510.1"/>
    <property type="gene ID" value="tetur05g05510"/>
</dbReference>
<dbReference type="GO" id="GO:0007034">
    <property type="term" value="P:vacuolar transport"/>
    <property type="evidence" value="ECO:0007669"/>
    <property type="project" value="InterPro"/>
</dbReference>
<organism evidence="3 4">
    <name type="scientific">Tetranychus urticae</name>
    <name type="common">Two-spotted spider mite</name>
    <dbReference type="NCBI Taxonomy" id="32264"/>
    <lineage>
        <taxon>Eukaryota</taxon>
        <taxon>Metazoa</taxon>
        <taxon>Ecdysozoa</taxon>
        <taxon>Arthropoda</taxon>
        <taxon>Chelicerata</taxon>
        <taxon>Arachnida</taxon>
        <taxon>Acari</taxon>
        <taxon>Acariformes</taxon>
        <taxon>Trombidiformes</taxon>
        <taxon>Prostigmata</taxon>
        <taxon>Eleutherengona</taxon>
        <taxon>Raphignathae</taxon>
        <taxon>Tetranychoidea</taxon>
        <taxon>Tetranychidae</taxon>
        <taxon>Tetranychus</taxon>
    </lineage>
</organism>
<sequence length="213" mass="23845">MNFFRKPDPQEQMKAQQRDLRRASRDVERTQREMERQEKQLEMEIKKAAKEGNKQVCNIYAKQLVQLRKQKGRCLVANSQIGAISNQSKVMQANTKLAGAMATSAKTLKTVNQQVNTGEIIKTMRDFERENTKMEMKEELIDDSLSAILDNSGDEAEEDAVINQVLDEIGIEITGKLSEVPVARGAVGASSSKAKGSQMTDEELEAQLARLKT</sequence>
<keyword evidence="4" id="KW-1185">Reference proteome</keyword>
<dbReference type="OMA" id="MEMSEEM"/>
<protein>
    <submittedName>
        <fullName evidence="3">Uncharacterized protein</fullName>
    </submittedName>
</protein>
<evidence type="ECO:0000313" key="4">
    <source>
        <dbReference type="Proteomes" id="UP000015104"/>
    </source>
</evidence>
<name>T1K598_TETUR</name>
<accession>T1K598</accession>
<dbReference type="Gene3D" id="6.10.140.1230">
    <property type="match status" value="1"/>
</dbReference>
<reference evidence="4" key="1">
    <citation type="submission" date="2011-08" db="EMBL/GenBank/DDBJ databases">
        <authorList>
            <person name="Rombauts S."/>
        </authorList>
    </citation>
    <scope>NUCLEOTIDE SEQUENCE</scope>
    <source>
        <strain evidence="4">London</strain>
    </source>
</reference>
<evidence type="ECO:0000313" key="3">
    <source>
        <dbReference type="EnsemblMetazoa" id="tetur05g05510.1"/>
    </source>
</evidence>
<dbReference type="EMBL" id="CAEY01001585">
    <property type="status" value="NOT_ANNOTATED_CDS"/>
    <property type="molecule type" value="Genomic_DNA"/>
</dbReference>